<keyword evidence="1" id="KW-0255">Endonuclease</keyword>
<dbReference type="InterPro" id="IPR029060">
    <property type="entry name" value="PIN-like_dom_sf"/>
</dbReference>
<dbReference type="Gene3D" id="3.40.50.1010">
    <property type="entry name" value="5'-nuclease"/>
    <property type="match status" value="1"/>
</dbReference>
<comment type="caution">
    <text evidence="1">The sequence shown here is derived from an EMBL/GenBank/DDBJ whole genome shotgun (WGS) entry which is preliminary data.</text>
</comment>
<keyword evidence="1" id="KW-0540">Nuclease</keyword>
<dbReference type="GO" id="GO:0016787">
    <property type="term" value="F:hydrolase activity"/>
    <property type="evidence" value="ECO:0007669"/>
    <property type="project" value="UniProtKB-KW"/>
</dbReference>
<dbReference type="EC" id="3.1.-.-" evidence="1"/>
<sequence>MNKTYMLETCICFYIMREQPEAVLNRLEQAVLLNHRIVVSAITCAGMRFGAIKKSLPASRAAG</sequence>
<evidence type="ECO:0000313" key="2">
    <source>
        <dbReference type="Proteomes" id="UP001195624"/>
    </source>
</evidence>
<name>A0ABS4PFW6_9GAMM</name>
<dbReference type="Proteomes" id="UP001195624">
    <property type="component" value="Unassembled WGS sequence"/>
</dbReference>
<gene>
    <name evidence="1" type="ORF">J2125_003980</name>
</gene>
<dbReference type="SUPFAM" id="SSF88723">
    <property type="entry name" value="PIN domain-like"/>
    <property type="match status" value="1"/>
</dbReference>
<keyword evidence="2" id="KW-1185">Reference proteome</keyword>
<protein>
    <submittedName>
        <fullName evidence="1">tRNA(fMet)-specific endonuclease VapC</fullName>
        <ecNumber evidence="1">3.1.-.-</ecNumber>
    </submittedName>
</protein>
<reference evidence="2" key="1">
    <citation type="submission" date="2023-07" db="EMBL/GenBank/DDBJ databases">
        <title>Genome mining of underrepresented organisms for secondary metabolites.</title>
        <authorList>
            <person name="D'Agostino P.M."/>
        </authorList>
    </citation>
    <scope>NUCLEOTIDE SEQUENCE [LARGE SCALE GENOMIC DNA]</scope>
    <source>
        <strain evidence="2">WS4403</strain>
    </source>
</reference>
<dbReference type="GO" id="GO:0004519">
    <property type="term" value="F:endonuclease activity"/>
    <property type="evidence" value="ECO:0007669"/>
    <property type="project" value="UniProtKB-KW"/>
</dbReference>
<keyword evidence="1" id="KW-0378">Hydrolase</keyword>
<organism evidence="1 2">
    <name type="scientific">Winslowiella toletana</name>
    <dbReference type="NCBI Taxonomy" id="92490"/>
    <lineage>
        <taxon>Bacteria</taxon>
        <taxon>Pseudomonadati</taxon>
        <taxon>Pseudomonadota</taxon>
        <taxon>Gammaproteobacteria</taxon>
        <taxon>Enterobacterales</taxon>
        <taxon>Erwiniaceae</taxon>
        <taxon>Winslowiella</taxon>
    </lineage>
</organism>
<proteinExistence type="predicted"/>
<evidence type="ECO:0000313" key="1">
    <source>
        <dbReference type="EMBL" id="MBP2170788.1"/>
    </source>
</evidence>
<accession>A0ABS4PFW6</accession>
<dbReference type="EMBL" id="JAGGMQ010000001">
    <property type="protein sequence ID" value="MBP2170788.1"/>
    <property type="molecule type" value="Genomic_DNA"/>
</dbReference>